<dbReference type="SUPFAM" id="SSF53756">
    <property type="entry name" value="UDP-Glycosyltransferase/glycogen phosphorylase"/>
    <property type="match status" value="1"/>
</dbReference>
<evidence type="ECO:0000259" key="3">
    <source>
        <dbReference type="Pfam" id="PF00534"/>
    </source>
</evidence>
<dbReference type="PANTHER" id="PTHR12526">
    <property type="entry name" value="GLYCOSYLTRANSFERASE"/>
    <property type="match status" value="1"/>
</dbReference>
<dbReference type="InterPro" id="IPR001296">
    <property type="entry name" value="Glyco_trans_1"/>
</dbReference>
<keyword evidence="2" id="KW-0808">Transferase</keyword>
<protein>
    <recommendedName>
        <fullName evidence="3">Glycosyl transferase family 1 domain-containing protein</fullName>
    </recommendedName>
</protein>
<keyword evidence="1" id="KW-0328">Glycosyltransferase</keyword>
<name>A0A2V1K166_9BURK</name>
<accession>A0A2V1K166</accession>
<dbReference type="Gene3D" id="3.40.50.2000">
    <property type="entry name" value="Glycogen Phosphorylase B"/>
    <property type="match status" value="3"/>
</dbReference>
<keyword evidence="5" id="KW-1185">Reference proteome</keyword>
<feature type="domain" description="Glycosyl transferase family 1" evidence="3">
    <location>
        <begin position="342"/>
        <end position="499"/>
    </location>
</feature>
<evidence type="ECO:0000313" key="5">
    <source>
        <dbReference type="Proteomes" id="UP000245212"/>
    </source>
</evidence>
<dbReference type="GO" id="GO:0016757">
    <property type="term" value="F:glycosyltransferase activity"/>
    <property type="evidence" value="ECO:0007669"/>
    <property type="project" value="UniProtKB-KW"/>
</dbReference>
<evidence type="ECO:0000313" key="4">
    <source>
        <dbReference type="EMBL" id="PWF21742.1"/>
    </source>
</evidence>
<reference evidence="5" key="1">
    <citation type="submission" date="2018-05" db="EMBL/GenBank/DDBJ databases">
        <authorList>
            <person name="Li Y."/>
        </authorList>
    </citation>
    <scope>NUCLEOTIDE SEQUENCE [LARGE SCALE GENOMIC DNA]</scope>
    <source>
        <strain evidence="5">3d-2-2</strain>
    </source>
</reference>
<comment type="caution">
    <text evidence="4">The sequence shown here is derived from an EMBL/GenBank/DDBJ whole genome shotgun (WGS) entry which is preliminary data.</text>
</comment>
<dbReference type="Pfam" id="PF00534">
    <property type="entry name" value="Glycos_transf_1"/>
    <property type="match status" value="1"/>
</dbReference>
<dbReference type="Proteomes" id="UP000245212">
    <property type="component" value="Unassembled WGS sequence"/>
</dbReference>
<evidence type="ECO:0000256" key="1">
    <source>
        <dbReference type="ARBA" id="ARBA00022676"/>
    </source>
</evidence>
<sequence length="523" mass="58458">MGRRRRLQVFFLNEDFGWARTGIEVAALLRERLFRCHLGLSPVILTMKYRSDAADVQQGAIAGGALEPCVRFLNMYDWYQEMESAPRPGRRVAWQPGASLRIEPVPDTPGDQRIYDRAGRLAMYVFHSRTTGVLSYINHMDGRQPHRKSRRDFFHPSGVLSMTQILEGAQEQVVREIYYRPDGSTALIKRYDLDQPARRLLYIDVCDAQGRVIERFAREEDLALAWLRSLVAADSEQTSILIVDRSLLYLDAACALKQERGQRVKVVPVVHAVHVSDAADLARSRTNRHYAGFLEQPAAIDAMVVLTEPQAHDIGTRYGTGNIRVIPHGYDADPAEARAEFVQRDRFLLVYLARYAPEKRHDLALDVFARVVSQVPAARLALYGNGSQRTAIEEKVRALGLENSVTVGAFVSAVGPIYEQAGLSLMTSTSEAFSLSLAESLAHGCPVAAFDVPYGVPDMLRDGENGLVAPFGQIELLADKIVVLLNDAERHQKMSMQARDSAARFASMQVCQKWSDLMAQMLQ</sequence>
<proteinExistence type="predicted"/>
<dbReference type="AlphaFoldDB" id="A0A2V1K166"/>
<dbReference type="EMBL" id="QETA01000006">
    <property type="protein sequence ID" value="PWF21742.1"/>
    <property type="molecule type" value="Genomic_DNA"/>
</dbReference>
<dbReference type="PANTHER" id="PTHR12526:SF629">
    <property type="entry name" value="TEICHURONIC ACID BIOSYNTHESIS GLYCOSYLTRANSFERASE TUAH-RELATED"/>
    <property type="match status" value="1"/>
</dbReference>
<gene>
    <name evidence="4" type="ORF">DD235_13115</name>
</gene>
<organism evidence="4 5">
    <name type="scientific">Corticimicrobacter populi</name>
    <dbReference type="NCBI Taxonomy" id="2175229"/>
    <lineage>
        <taxon>Bacteria</taxon>
        <taxon>Pseudomonadati</taxon>
        <taxon>Pseudomonadota</taxon>
        <taxon>Betaproteobacteria</taxon>
        <taxon>Burkholderiales</taxon>
        <taxon>Alcaligenaceae</taxon>
        <taxon>Corticimicrobacter</taxon>
    </lineage>
</organism>
<evidence type="ECO:0000256" key="2">
    <source>
        <dbReference type="ARBA" id="ARBA00022679"/>
    </source>
</evidence>